<dbReference type="GeneID" id="37012755"/>
<dbReference type="PANTHER" id="PTHR10552:SF6">
    <property type="entry name" value="U2 SMALL NUCLEAR RIBONUCLEOPROTEIN A"/>
    <property type="match status" value="1"/>
</dbReference>
<proteinExistence type="inferred from homology"/>
<evidence type="ECO:0000256" key="6">
    <source>
        <dbReference type="ARBA" id="ARBA00024238"/>
    </source>
</evidence>
<keyword evidence="7" id="KW-0175">Coiled coil</keyword>
<sequence length="254" mass="28528">MKLTPELITATGSYLNPLQDREMSLRGHKIPTIENLGVTRDQLDTLDLTDNDLITLGNFPHLDRLAHLLLSNNLISRIEPRLAFSLPRLTTLTLANNQIASFAQLAPLARFPQLEYLTLIGNPIAREKYYREWVVWKVKTVRVLDFKRVKDKERSVAKSLMETSDGRPSTLAHSLSAPKGGEAEGAVPQQRTAAEAIAMNGAAGRLMTKEERKRLEEAIDKSESLEEIRRLEERLRLGYAIEDSSSTANKKGKK</sequence>
<evidence type="ECO:0000256" key="2">
    <source>
        <dbReference type="ARBA" id="ARBA00022614"/>
    </source>
</evidence>
<evidence type="ECO:0000256" key="7">
    <source>
        <dbReference type="SAM" id="Coils"/>
    </source>
</evidence>
<dbReference type="GO" id="GO:0005686">
    <property type="term" value="C:U2 snRNP"/>
    <property type="evidence" value="ECO:0007669"/>
    <property type="project" value="TreeGrafter"/>
</dbReference>
<dbReference type="GO" id="GO:0000398">
    <property type="term" value="P:mRNA splicing, via spliceosome"/>
    <property type="evidence" value="ECO:0007669"/>
    <property type="project" value="InterPro"/>
</dbReference>
<dbReference type="RefSeq" id="XP_025345634.1">
    <property type="nucleotide sequence ID" value="XM_025491021.1"/>
</dbReference>
<keyword evidence="10" id="KW-1185">Reference proteome</keyword>
<evidence type="ECO:0000256" key="1">
    <source>
        <dbReference type="ARBA" id="ARBA00004123"/>
    </source>
</evidence>
<dbReference type="InterPro" id="IPR044640">
    <property type="entry name" value="RU2A"/>
</dbReference>
<feature type="coiled-coil region" evidence="7">
    <location>
        <begin position="205"/>
        <end position="235"/>
    </location>
</feature>
<dbReference type="Proteomes" id="UP000245942">
    <property type="component" value="Unassembled WGS sequence"/>
</dbReference>
<reference evidence="9 10" key="1">
    <citation type="journal article" date="2018" name="Mol. Biol. Evol.">
        <title>Broad Genomic Sampling Reveals a Smut Pathogenic Ancestry of the Fungal Clade Ustilaginomycotina.</title>
        <authorList>
            <person name="Kijpornyongpan T."/>
            <person name="Mondo S.J."/>
            <person name="Barry K."/>
            <person name="Sandor L."/>
            <person name="Lee J."/>
            <person name="Lipzen A."/>
            <person name="Pangilinan J."/>
            <person name="LaButti K."/>
            <person name="Hainaut M."/>
            <person name="Henrissat B."/>
            <person name="Grigoriev I.V."/>
            <person name="Spatafora J.W."/>
            <person name="Aime M.C."/>
        </authorList>
    </citation>
    <scope>NUCLEOTIDE SEQUENCE [LARGE SCALE GENOMIC DNA]</scope>
    <source>
        <strain evidence="9 10">MCA 4718</strain>
    </source>
</reference>
<evidence type="ECO:0000256" key="3">
    <source>
        <dbReference type="ARBA" id="ARBA00022737"/>
    </source>
</evidence>
<keyword evidence="4" id="KW-0539">Nucleus</keyword>
<name>A0A316U0R0_9BASI</name>
<evidence type="ECO:0000313" key="10">
    <source>
        <dbReference type="Proteomes" id="UP000245942"/>
    </source>
</evidence>
<dbReference type="EMBL" id="KZ819336">
    <property type="protein sequence ID" value="PWN18474.1"/>
    <property type="molecule type" value="Genomic_DNA"/>
</dbReference>
<feature type="region of interest" description="Disordered" evidence="8">
    <location>
        <begin position="157"/>
        <end position="189"/>
    </location>
</feature>
<dbReference type="PANTHER" id="PTHR10552">
    <property type="entry name" value="U2 SMALL NUCLEAR RIBONUCLEOPROTEIN A"/>
    <property type="match status" value="1"/>
</dbReference>
<dbReference type="Pfam" id="PF14580">
    <property type="entry name" value="LRR_9"/>
    <property type="match status" value="1"/>
</dbReference>
<evidence type="ECO:0000256" key="5">
    <source>
        <dbReference type="ARBA" id="ARBA00024196"/>
    </source>
</evidence>
<evidence type="ECO:0000256" key="4">
    <source>
        <dbReference type="ARBA" id="ARBA00023242"/>
    </source>
</evidence>
<organism evidence="9 10">
    <name type="scientific">Pseudomicrostroma glucosiphilum</name>
    <dbReference type="NCBI Taxonomy" id="1684307"/>
    <lineage>
        <taxon>Eukaryota</taxon>
        <taxon>Fungi</taxon>
        <taxon>Dikarya</taxon>
        <taxon>Basidiomycota</taxon>
        <taxon>Ustilaginomycotina</taxon>
        <taxon>Exobasidiomycetes</taxon>
        <taxon>Microstromatales</taxon>
        <taxon>Microstromatales incertae sedis</taxon>
        <taxon>Pseudomicrostroma</taxon>
    </lineage>
</organism>
<dbReference type="GO" id="GO:0030620">
    <property type="term" value="F:U2 snRNA binding"/>
    <property type="evidence" value="ECO:0007669"/>
    <property type="project" value="InterPro"/>
</dbReference>
<protein>
    <recommendedName>
        <fullName evidence="6">U2 small nuclear ribonucleoprotein A'</fullName>
    </recommendedName>
</protein>
<dbReference type="Gene3D" id="3.80.10.10">
    <property type="entry name" value="Ribonuclease Inhibitor"/>
    <property type="match status" value="1"/>
</dbReference>
<dbReference type="AlphaFoldDB" id="A0A316U0R0"/>
<keyword evidence="3" id="KW-0677">Repeat</keyword>
<dbReference type="FunFam" id="3.80.10.10:FF:000026">
    <property type="entry name" value="U2 small nuclear ribonucleoprotein A"/>
    <property type="match status" value="1"/>
</dbReference>
<gene>
    <name evidence="9" type="ORF">BCV69DRAFT_273855</name>
</gene>
<dbReference type="InterPro" id="IPR032675">
    <property type="entry name" value="LRR_dom_sf"/>
</dbReference>
<dbReference type="STRING" id="1684307.A0A316U0R0"/>
<dbReference type="OrthoDB" id="433501at2759"/>
<comment type="subcellular location">
    <subcellularLocation>
        <location evidence="1">Nucleus</location>
    </subcellularLocation>
</comment>
<comment type="similarity">
    <text evidence="5">Belongs to the U2 small nuclear ribonucleoprotein A family.</text>
</comment>
<keyword evidence="2" id="KW-0433">Leucine-rich repeat</keyword>
<accession>A0A316U0R0</accession>
<dbReference type="PROSITE" id="PS51450">
    <property type="entry name" value="LRR"/>
    <property type="match status" value="2"/>
</dbReference>
<evidence type="ECO:0000256" key="8">
    <source>
        <dbReference type="SAM" id="MobiDB-lite"/>
    </source>
</evidence>
<evidence type="ECO:0000313" key="9">
    <source>
        <dbReference type="EMBL" id="PWN18474.1"/>
    </source>
</evidence>
<dbReference type="InterPro" id="IPR001611">
    <property type="entry name" value="Leu-rich_rpt"/>
</dbReference>
<dbReference type="SUPFAM" id="SSF52058">
    <property type="entry name" value="L domain-like"/>
    <property type="match status" value="1"/>
</dbReference>